<dbReference type="InterPro" id="IPR050739">
    <property type="entry name" value="MFP"/>
</dbReference>
<comment type="subcellular location">
    <subcellularLocation>
        <location evidence="1 9">Cell inner membrane</location>
        <topology evidence="1 9">Single-pass membrane protein</topology>
    </subcellularLocation>
</comment>
<keyword evidence="4 9" id="KW-1003">Cell membrane</keyword>
<dbReference type="RefSeq" id="WP_382416879.1">
    <property type="nucleotide sequence ID" value="NZ_AP031500.1"/>
</dbReference>
<feature type="transmembrane region" description="Helical" evidence="9">
    <location>
        <begin position="39"/>
        <end position="56"/>
    </location>
</feature>
<evidence type="ECO:0000256" key="1">
    <source>
        <dbReference type="ARBA" id="ARBA00004377"/>
    </source>
</evidence>
<keyword evidence="5 9" id="KW-0997">Cell inner membrane</keyword>
<evidence type="ECO:0000256" key="5">
    <source>
        <dbReference type="ARBA" id="ARBA00022519"/>
    </source>
</evidence>
<name>A0ABV7HT19_9GAMM</name>
<keyword evidence="13" id="KW-1185">Reference proteome</keyword>
<evidence type="ECO:0000313" key="12">
    <source>
        <dbReference type="EMBL" id="MFC3155893.1"/>
    </source>
</evidence>
<feature type="coiled-coil region" evidence="10">
    <location>
        <begin position="223"/>
        <end position="293"/>
    </location>
</feature>
<keyword evidence="8 9" id="KW-0472">Membrane</keyword>
<dbReference type="InterPro" id="IPR010129">
    <property type="entry name" value="T1SS_HlyD"/>
</dbReference>
<evidence type="ECO:0000256" key="2">
    <source>
        <dbReference type="ARBA" id="ARBA00009477"/>
    </source>
</evidence>
<reference evidence="13" key="1">
    <citation type="journal article" date="2019" name="Int. J. Syst. Evol. Microbiol.">
        <title>The Global Catalogue of Microorganisms (GCM) 10K type strain sequencing project: providing services to taxonomists for standard genome sequencing and annotation.</title>
        <authorList>
            <consortium name="The Broad Institute Genomics Platform"/>
            <consortium name="The Broad Institute Genome Sequencing Center for Infectious Disease"/>
            <person name="Wu L."/>
            <person name="Ma J."/>
        </authorList>
    </citation>
    <scope>NUCLEOTIDE SEQUENCE [LARGE SCALE GENOMIC DNA]</scope>
    <source>
        <strain evidence="13">KCTC 52141</strain>
    </source>
</reference>
<dbReference type="EMBL" id="JBHRTL010000007">
    <property type="protein sequence ID" value="MFC3155893.1"/>
    <property type="molecule type" value="Genomic_DNA"/>
</dbReference>
<dbReference type="InterPro" id="IPR058982">
    <property type="entry name" value="Beta-barrel_AprE"/>
</dbReference>
<keyword evidence="10" id="KW-0175">Coiled coil</keyword>
<comment type="caution">
    <text evidence="12">The sequence shown here is derived from an EMBL/GenBank/DDBJ whole genome shotgun (WGS) entry which is preliminary data.</text>
</comment>
<evidence type="ECO:0000256" key="4">
    <source>
        <dbReference type="ARBA" id="ARBA00022475"/>
    </source>
</evidence>
<dbReference type="PANTHER" id="PTHR30386:SF26">
    <property type="entry name" value="TRANSPORT PROTEIN COMB"/>
    <property type="match status" value="1"/>
</dbReference>
<dbReference type="PANTHER" id="PTHR30386">
    <property type="entry name" value="MEMBRANE FUSION SUBUNIT OF EMRAB-TOLC MULTIDRUG EFFLUX PUMP"/>
    <property type="match status" value="1"/>
</dbReference>
<keyword evidence="6 9" id="KW-0812">Transmembrane</keyword>
<dbReference type="Proteomes" id="UP001595548">
    <property type="component" value="Unassembled WGS sequence"/>
</dbReference>
<evidence type="ECO:0000256" key="9">
    <source>
        <dbReference type="RuleBase" id="RU365093"/>
    </source>
</evidence>
<comment type="similarity">
    <text evidence="2 9">Belongs to the membrane fusion protein (MFP) (TC 8.A.1) family.</text>
</comment>
<evidence type="ECO:0000313" key="13">
    <source>
        <dbReference type="Proteomes" id="UP001595548"/>
    </source>
</evidence>
<accession>A0ABV7HT19</accession>
<evidence type="ECO:0000256" key="8">
    <source>
        <dbReference type="ARBA" id="ARBA00023136"/>
    </source>
</evidence>
<dbReference type="NCBIfam" id="TIGR01843">
    <property type="entry name" value="type_I_hlyD"/>
    <property type="match status" value="1"/>
</dbReference>
<evidence type="ECO:0000256" key="10">
    <source>
        <dbReference type="SAM" id="Coils"/>
    </source>
</evidence>
<evidence type="ECO:0000256" key="7">
    <source>
        <dbReference type="ARBA" id="ARBA00022989"/>
    </source>
</evidence>
<evidence type="ECO:0000256" key="6">
    <source>
        <dbReference type="ARBA" id="ARBA00022692"/>
    </source>
</evidence>
<proteinExistence type="inferred from homology"/>
<gene>
    <name evidence="12" type="ORF">ACFOEB_11830</name>
</gene>
<keyword evidence="3 9" id="KW-0813">Transport</keyword>
<dbReference type="PRINTS" id="PR01490">
    <property type="entry name" value="RTXTOXIND"/>
</dbReference>
<dbReference type="Gene3D" id="2.40.30.170">
    <property type="match status" value="1"/>
</dbReference>
<keyword evidence="7 9" id="KW-1133">Transmembrane helix</keyword>
<evidence type="ECO:0000259" key="11">
    <source>
        <dbReference type="Pfam" id="PF26002"/>
    </source>
</evidence>
<dbReference type="Pfam" id="PF26002">
    <property type="entry name" value="Beta-barrel_AprE"/>
    <property type="match status" value="1"/>
</dbReference>
<organism evidence="12 13">
    <name type="scientific">Gilvimarinus japonicus</name>
    <dbReference type="NCBI Taxonomy" id="1796469"/>
    <lineage>
        <taxon>Bacteria</taxon>
        <taxon>Pseudomonadati</taxon>
        <taxon>Pseudomonadota</taxon>
        <taxon>Gammaproteobacteria</taxon>
        <taxon>Cellvibrionales</taxon>
        <taxon>Cellvibrionaceae</taxon>
        <taxon>Gilvimarinus</taxon>
    </lineage>
</organism>
<evidence type="ECO:0000256" key="3">
    <source>
        <dbReference type="ARBA" id="ARBA00022448"/>
    </source>
</evidence>
<feature type="domain" description="AprE-like beta-barrel" evidence="11">
    <location>
        <begin position="336"/>
        <end position="424"/>
    </location>
</feature>
<sequence length="447" mass="49070">MTDNKLVDIVTITGADNRPTDSITTLLDDGNSSRNLHRLLMGVVVLVITFLLWAIFTPVDELARARGEIKPLSGVQLVQSMEGGILAELLVKEDDYVEKGSVIARFAATEVQKQQLQAQVRRIAYQIDLERWGALADGRAPDFSGFSHYPQLVAEAQALYTREAALNVAQTKARLSGTEQQRAALAGNEQELPSAQRELDAANDILKRYREGVDRDVISRVQLANAEQQAAAAQRRLQEVKSRQSELKTAIDSADADLEATREGIVEQARTKRSELLEKIAELDAEINALDARHGRSALLAPVSGYIKELPDTRNGAVIPAGGTVAEIVPTEEGIILEAMVTPRDIGFVSKGQTASVKIDAFDYSRFGAVQGTVKNISPSAFKQPQTGQPFYRIQIALDKDYIGDDQSRRLIPGMTAEADIVTGRKTVFEYLLKPVYVNTKSAFHER</sequence>
<protein>
    <recommendedName>
        <fullName evidence="9">Membrane fusion protein (MFP) family protein</fullName>
    </recommendedName>
</protein>